<dbReference type="InterPro" id="IPR013762">
    <property type="entry name" value="Integrase-like_cat_sf"/>
</dbReference>
<dbReference type="InterPro" id="IPR002104">
    <property type="entry name" value="Integrase_catalytic"/>
</dbReference>
<evidence type="ECO:0000256" key="3">
    <source>
        <dbReference type="ARBA" id="ARBA00023172"/>
    </source>
</evidence>
<accession>A0A1I3PL51</accession>
<dbReference type="PANTHER" id="PTHR30349:SF64">
    <property type="entry name" value="PROPHAGE INTEGRASE INTD-RELATED"/>
    <property type="match status" value="1"/>
</dbReference>
<dbReference type="PROSITE" id="PS51898">
    <property type="entry name" value="TYR_RECOMBINASE"/>
    <property type="match status" value="1"/>
</dbReference>
<keyword evidence="3" id="KW-0233">DNA recombination</keyword>
<sequence length="386" mass="44520">MPSRNREKTRYPGVYYVIGTGADGKPERVYYIVYRRDGKLIEEKAGYQGRDDMTEARAARLRAERIDGKSDSNKIRRKKIKAEREADDNRWTLSKLWAEYKNSKVDFKGIKTDESRFKRYLEVPFGHKEPDEIAPLDVDRVRVMMLKSKSPQTVKNTLELFRRIINFGVKMHLCSRLPFTIEFPKPDNHKTEDLTPAEMERLFKAIAEDTNIQAAGIMKAALFTGMRRGEIFKLKWSDLDFDKGFIFIRDPKGGKDQRIPMNEAARQLFLNHPRTGSEFVFPGRNGGLRKDVKHQTARIKRRAGLPEDFRALHGLRHVYASMLASSGQVDIYTLQKLLTHKSPQMTQRYAHLRDEALKRAAEVAGSLFANIEEQSNSIDIENPKTA</sequence>
<dbReference type="GO" id="GO:0006310">
    <property type="term" value="P:DNA recombination"/>
    <property type="evidence" value="ECO:0007669"/>
    <property type="project" value="UniProtKB-KW"/>
</dbReference>
<evidence type="ECO:0000313" key="6">
    <source>
        <dbReference type="Proteomes" id="UP000198635"/>
    </source>
</evidence>
<dbReference type="InterPro" id="IPR011010">
    <property type="entry name" value="DNA_brk_join_enz"/>
</dbReference>
<dbReference type="GO" id="GO:0003677">
    <property type="term" value="F:DNA binding"/>
    <property type="evidence" value="ECO:0007669"/>
    <property type="project" value="UniProtKB-KW"/>
</dbReference>
<proteinExistence type="inferred from homology"/>
<keyword evidence="2" id="KW-0238">DNA-binding</keyword>
<dbReference type="Proteomes" id="UP000198635">
    <property type="component" value="Unassembled WGS sequence"/>
</dbReference>
<protein>
    <submittedName>
        <fullName evidence="5">Site-specific recombinase XerD</fullName>
    </submittedName>
</protein>
<dbReference type="Gene3D" id="1.10.150.130">
    <property type="match status" value="1"/>
</dbReference>
<dbReference type="Gene3D" id="1.10.443.10">
    <property type="entry name" value="Intergrase catalytic core"/>
    <property type="match status" value="1"/>
</dbReference>
<dbReference type="OrthoDB" id="9789256at2"/>
<reference evidence="6" key="1">
    <citation type="submission" date="2016-10" db="EMBL/GenBank/DDBJ databases">
        <authorList>
            <person name="Varghese N."/>
            <person name="Submissions S."/>
        </authorList>
    </citation>
    <scope>NUCLEOTIDE SEQUENCE [LARGE SCALE GENOMIC DNA]</scope>
    <source>
        <strain evidence="6">DSM 5918</strain>
    </source>
</reference>
<dbReference type="RefSeq" id="WP_092372524.1">
    <property type="nucleotide sequence ID" value="NZ_FORX01000002.1"/>
</dbReference>
<evidence type="ECO:0000259" key="4">
    <source>
        <dbReference type="PROSITE" id="PS51898"/>
    </source>
</evidence>
<dbReference type="Pfam" id="PF00589">
    <property type="entry name" value="Phage_integrase"/>
    <property type="match status" value="1"/>
</dbReference>
<keyword evidence="6" id="KW-1185">Reference proteome</keyword>
<evidence type="ECO:0000313" key="5">
    <source>
        <dbReference type="EMBL" id="SFJ22222.1"/>
    </source>
</evidence>
<evidence type="ECO:0000256" key="2">
    <source>
        <dbReference type="ARBA" id="ARBA00023125"/>
    </source>
</evidence>
<dbReference type="GO" id="GO:0015074">
    <property type="term" value="P:DNA integration"/>
    <property type="evidence" value="ECO:0007669"/>
    <property type="project" value="InterPro"/>
</dbReference>
<name>A0A1I3PL51_9BACT</name>
<dbReference type="InterPro" id="IPR050090">
    <property type="entry name" value="Tyrosine_recombinase_XerCD"/>
</dbReference>
<dbReference type="InterPro" id="IPR010998">
    <property type="entry name" value="Integrase_recombinase_N"/>
</dbReference>
<dbReference type="SUPFAM" id="SSF56349">
    <property type="entry name" value="DNA breaking-rejoining enzymes"/>
    <property type="match status" value="1"/>
</dbReference>
<gene>
    <name evidence="5" type="ORF">SAMN04488082_10236</name>
</gene>
<dbReference type="EMBL" id="FORX01000002">
    <property type="protein sequence ID" value="SFJ22222.1"/>
    <property type="molecule type" value="Genomic_DNA"/>
</dbReference>
<evidence type="ECO:0000256" key="1">
    <source>
        <dbReference type="ARBA" id="ARBA00008857"/>
    </source>
</evidence>
<dbReference type="STRING" id="52560.SAMN04488082_10236"/>
<dbReference type="PANTHER" id="PTHR30349">
    <property type="entry name" value="PHAGE INTEGRASE-RELATED"/>
    <property type="match status" value="1"/>
</dbReference>
<comment type="similarity">
    <text evidence="1">Belongs to the 'phage' integrase family.</text>
</comment>
<feature type="domain" description="Tyr recombinase" evidence="4">
    <location>
        <begin position="189"/>
        <end position="362"/>
    </location>
</feature>
<dbReference type="AlphaFoldDB" id="A0A1I3PL51"/>
<organism evidence="5 6">
    <name type="scientific">Desulfomicrobium apsheronum</name>
    <dbReference type="NCBI Taxonomy" id="52560"/>
    <lineage>
        <taxon>Bacteria</taxon>
        <taxon>Pseudomonadati</taxon>
        <taxon>Thermodesulfobacteriota</taxon>
        <taxon>Desulfovibrionia</taxon>
        <taxon>Desulfovibrionales</taxon>
        <taxon>Desulfomicrobiaceae</taxon>
        <taxon>Desulfomicrobium</taxon>
    </lineage>
</organism>
<dbReference type="CDD" id="cd00796">
    <property type="entry name" value="INT_Rci_Hp1_C"/>
    <property type="match status" value="1"/>
</dbReference>